<dbReference type="SUPFAM" id="SSF54236">
    <property type="entry name" value="Ubiquitin-like"/>
    <property type="match status" value="1"/>
</dbReference>
<feature type="compositionally biased region" description="Basic and acidic residues" evidence="2">
    <location>
        <begin position="191"/>
        <end position="201"/>
    </location>
</feature>
<feature type="compositionally biased region" description="Basic and acidic residues" evidence="2">
    <location>
        <begin position="164"/>
        <end position="180"/>
    </location>
</feature>
<dbReference type="GeneID" id="106458263"/>
<dbReference type="CDD" id="cd16134">
    <property type="entry name" value="RA_RASSF8"/>
    <property type="match status" value="1"/>
</dbReference>
<keyword evidence="1" id="KW-0175">Coiled coil</keyword>
<dbReference type="InterPro" id="IPR029071">
    <property type="entry name" value="Ubiquitin-like_domsf"/>
</dbReference>
<dbReference type="PROSITE" id="PS50200">
    <property type="entry name" value="RA"/>
    <property type="match status" value="1"/>
</dbReference>
<dbReference type="Pfam" id="PF21712">
    <property type="entry name" value="RASSF8-10_RA"/>
    <property type="match status" value="1"/>
</dbReference>
<evidence type="ECO:0000256" key="1">
    <source>
        <dbReference type="SAM" id="Coils"/>
    </source>
</evidence>
<feature type="domain" description="Ras-associating" evidence="3">
    <location>
        <begin position="1"/>
        <end position="82"/>
    </location>
</feature>
<dbReference type="InterPro" id="IPR033593">
    <property type="entry name" value="N-RASSF"/>
</dbReference>
<evidence type="ECO:0000313" key="4">
    <source>
        <dbReference type="Proteomes" id="UP000694941"/>
    </source>
</evidence>
<dbReference type="Gene3D" id="3.10.20.90">
    <property type="entry name" value="Phosphatidylinositol 3-kinase Catalytic Subunit, Chain A, domain 1"/>
    <property type="match status" value="1"/>
</dbReference>
<gene>
    <name evidence="5" type="primary">LOC106458263</name>
</gene>
<dbReference type="RefSeq" id="XP_013773202.1">
    <property type="nucleotide sequence ID" value="XM_013917748.2"/>
</dbReference>
<dbReference type="InterPro" id="IPR048945">
    <property type="entry name" value="RASSF8/10_RA"/>
</dbReference>
<dbReference type="PANTHER" id="PTHR15286">
    <property type="entry name" value="RAS-ASSOCIATING DOMAIN CONTAINING PROTEIN"/>
    <property type="match status" value="1"/>
</dbReference>
<feature type="coiled-coil region" evidence="1">
    <location>
        <begin position="404"/>
        <end position="466"/>
    </location>
</feature>
<sequence length="648" mass="74414">MELKVWVEGIQRVVCGVTENTTCQDVVFALAHATGQTGRFTLVEKWRNSERLLAPQDNPLKVLLKWGEHANDVQFILRRSQPSSKAHGAPVSHSHQNNKRQHEFFQNFPPPSANLPVQNQKSSSAQNKEIKKSLTFSGSHGSSGSSSNTTPNTSSTSTPSKFDSVSHDLHSHDILSRQDVPRGVVRGVPQKPREQFSDSDSHSSPSGPKAERPQHPPPYDEAIHRSNVRFPTSQFSPTGLDSYPHVSESPSSKRRHVATNRIEENARNAQRCLSPHQQIEASKFKKDDSMSCDMANSKEPQDSRWDGRISKEGQPVASVRAFSPTQEKPQQANKHYEEISASRVKKNLINHFDQTDSFTSDAESQLNKTALFERTSQTIKTRKAVGIQEEISHDPQFHDLVRLVSLQREKLSNQQAEINQYDAEIVYWEGKLQEQEERLASLEEEVRQLERTEQEYNEELDQLDRRPLAEEVDVCRQEERTLRSELTLARSQLANCETELLQCRQRVRQVLEEIANERRRRMLLEEQVKQQQKEQEQQIQEELEILNQKMMSQMEEYDIQKECTEKLEKKMNEMDTLLSESEKLIEKLTQELREENLKSLSMIAADEMKHFMEGNFHNRPGSTRKIIGSPRQLENAVPTNKNPHGVWV</sequence>
<feature type="region of interest" description="Disordered" evidence="2">
    <location>
        <begin position="103"/>
        <end position="257"/>
    </location>
</feature>
<feature type="region of interest" description="Disordered" evidence="2">
    <location>
        <begin position="281"/>
        <end position="309"/>
    </location>
</feature>
<dbReference type="InterPro" id="IPR000159">
    <property type="entry name" value="RA_dom"/>
</dbReference>
<dbReference type="InterPro" id="IPR048944">
    <property type="entry name" value="RASSF8_RA"/>
</dbReference>
<evidence type="ECO:0000313" key="5">
    <source>
        <dbReference type="RefSeq" id="XP_013773202.1"/>
    </source>
</evidence>
<feature type="coiled-coil region" evidence="1">
    <location>
        <begin position="493"/>
        <end position="598"/>
    </location>
</feature>
<reference evidence="5" key="1">
    <citation type="submission" date="2025-08" db="UniProtKB">
        <authorList>
            <consortium name="RefSeq"/>
        </authorList>
    </citation>
    <scope>IDENTIFICATION</scope>
    <source>
        <tissue evidence="5">Muscle</tissue>
    </source>
</reference>
<protein>
    <submittedName>
        <fullName evidence="5">Ras association domain-containing protein 8-like</fullName>
    </submittedName>
</protein>
<evidence type="ECO:0000259" key="3">
    <source>
        <dbReference type="PROSITE" id="PS50200"/>
    </source>
</evidence>
<feature type="compositionally biased region" description="Polar residues" evidence="2">
    <location>
        <begin position="115"/>
        <end position="127"/>
    </location>
</feature>
<name>A0ABM1B219_LIMPO</name>
<feature type="compositionally biased region" description="Basic and acidic residues" evidence="2">
    <location>
        <begin position="299"/>
        <end position="309"/>
    </location>
</feature>
<dbReference type="PANTHER" id="PTHR15286:SF6">
    <property type="entry name" value="GH01133P"/>
    <property type="match status" value="1"/>
</dbReference>
<dbReference type="SMART" id="SM00314">
    <property type="entry name" value="RA"/>
    <property type="match status" value="1"/>
</dbReference>
<feature type="compositionally biased region" description="Low complexity" evidence="2">
    <location>
        <begin position="137"/>
        <end position="160"/>
    </location>
</feature>
<dbReference type="Proteomes" id="UP000694941">
    <property type="component" value="Unplaced"/>
</dbReference>
<keyword evidence="4" id="KW-1185">Reference proteome</keyword>
<proteinExistence type="predicted"/>
<feature type="compositionally biased region" description="Polar residues" evidence="2">
    <location>
        <begin position="229"/>
        <end position="239"/>
    </location>
</feature>
<evidence type="ECO:0000256" key="2">
    <source>
        <dbReference type="SAM" id="MobiDB-lite"/>
    </source>
</evidence>
<accession>A0ABM1B219</accession>
<organism evidence="4 5">
    <name type="scientific">Limulus polyphemus</name>
    <name type="common">Atlantic horseshoe crab</name>
    <dbReference type="NCBI Taxonomy" id="6850"/>
    <lineage>
        <taxon>Eukaryota</taxon>
        <taxon>Metazoa</taxon>
        <taxon>Ecdysozoa</taxon>
        <taxon>Arthropoda</taxon>
        <taxon>Chelicerata</taxon>
        <taxon>Merostomata</taxon>
        <taxon>Xiphosura</taxon>
        <taxon>Limulidae</taxon>
        <taxon>Limulus</taxon>
    </lineage>
</organism>